<protein>
    <submittedName>
        <fullName evidence="2">TAXI family TRAP transporter solute-binding subunit</fullName>
    </submittedName>
</protein>
<dbReference type="PANTHER" id="PTHR42941:SF1">
    <property type="entry name" value="SLL1037 PROTEIN"/>
    <property type="match status" value="1"/>
</dbReference>
<dbReference type="Gene3D" id="3.40.190.10">
    <property type="entry name" value="Periplasmic binding protein-like II"/>
    <property type="match status" value="2"/>
</dbReference>
<proteinExistence type="predicted"/>
<sequence>MNTLKTTLKNTFKRTWLPALAAGALAFSGSAYSQTSYNLGAVPTGTGWFFGISEGARVINANTPYEITIRETGGTSENATRLTTGDIQLGFIEALVGQELYNGSGRFEKRANPDARLIYWIAPSTMHWAVAQDSGVKTLKDLEGKRFNPSSIGGGGEYITDLVFKSLGIKPDFQRMRIDDAAEGVVDGRLVGFSYNGVPPIPAFTEVHSSRPLQLLSLDQEQVAKVVKDLPFLSPAVIPADTYRGMSEATTMGIYMGIGTTKKVPEEVIYNMTKAYWENHDAVANAFAPAKGVTPQDTVNNATLPLHAGAIRYYREIGLDIPASVIPPEAL</sequence>
<reference evidence="2" key="1">
    <citation type="submission" date="2021-04" db="EMBL/GenBank/DDBJ databases">
        <title>Oceanospirillales bacteria with DddD are important DMSP degraders in coastal seawater.</title>
        <authorList>
            <person name="Liu J."/>
        </authorList>
    </citation>
    <scope>NUCLEOTIDE SEQUENCE</scope>
    <source>
        <strain evidence="2">D13-4</strain>
    </source>
</reference>
<dbReference type="RefSeq" id="WP_255840011.1">
    <property type="nucleotide sequence ID" value="NZ_CP073346.1"/>
</dbReference>
<dbReference type="SUPFAM" id="SSF53850">
    <property type="entry name" value="Periplasmic binding protein-like II"/>
    <property type="match status" value="1"/>
</dbReference>
<gene>
    <name evidence="2" type="ORF">KDW96_08605</name>
</gene>
<evidence type="ECO:0000313" key="2">
    <source>
        <dbReference type="EMBL" id="UTW09343.1"/>
    </source>
</evidence>
<organism evidence="2 3">
    <name type="scientific">Pseudomonas benzenivorans</name>
    <dbReference type="NCBI Taxonomy" id="556533"/>
    <lineage>
        <taxon>Bacteria</taxon>
        <taxon>Pseudomonadati</taxon>
        <taxon>Pseudomonadota</taxon>
        <taxon>Gammaproteobacteria</taxon>
        <taxon>Pseudomonadales</taxon>
        <taxon>Pseudomonadaceae</taxon>
        <taxon>Pseudomonas</taxon>
    </lineage>
</organism>
<accession>A0ABY5HAH6</accession>
<dbReference type="Proteomes" id="UP001059672">
    <property type="component" value="Chromosome"/>
</dbReference>
<keyword evidence="1" id="KW-0732">Signal</keyword>
<feature type="signal peptide" evidence="1">
    <location>
        <begin position="1"/>
        <end position="33"/>
    </location>
</feature>
<dbReference type="PANTHER" id="PTHR42941">
    <property type="entry name" value="SLL1037 PROTEIN"/>
    <property type="match status" value="1"/>
</dbReference>
<dbReference type="EMBL" id="CP073346">
    <property type="protein sequence ID" value="UTW09343.1"/>
    <property type="molecule type" value="Genomic_DNA"/>
</dbReference>
<dbReference type="Pfam" id="PF16868">
    <property type="entry name" value="NMT1_3"/>
    <property type="match status" value="1"/>
</dbReference>
<name>A0ABY5HAH6_9PSED</name>
<evidence type="ECO:0000313" key="3">
    <source>
        <dbReference type="Proteomes" id="UP001059672"/>
    </source>
</evidence>
<keyword evidence="3" id="KW-1185">Reference proteome</keyword>
<feature type="chain" id="PRO_5046014872" evidence="1">
    <location>
        <begin position="34"/>
        <end position="331"/>
    </location>
</feature>
<evidence type="ECO:0000256" key="1">
    <source>
        <dbReference type="SAM" id="SignalP"/>
    </source>
</evidence>
<dbReference type="NCBIfam" id="TIGR02122">
    <property type="entry name" value="TRAP_TAXI"/>
    <property type="match status" value="1"/>
</dbReference>
<dbReference type="InterPro" id="IPR011852">
    <property type="entry name" value="TRAP_TAXI"/>
</dbReference>